<organism evidence="1 2">
    <name type="scientific">Trypanosoma cruzi (strain CL Brener)</name>
    <dbReference type="NCBI Taxonomy" id="353153"/>
    <lineage>
        <taxon>Eukaryota</taxon>
        <taxon>Discoba</taxon>
        <taxon>Euglenozoa</taxon>
        <taxon>Kinetoplastea</taxon>
        <taxon>Metakinetoplastina</taxon>
        <taxon>Trypanosomatida</taxon>
        <taxon>Trypanosomatidae</taxon>
        <taxon>Trypanosoma</taxon>
        <taxon>Schizotrypanum</taxon>
    </lineage>
</organism>
<dbReference type="AlphaFoldDB" id="Q4D8Y2"/>
<dbReference type="GeneID" id="3541707"/>
<dbReference type="KEGG" id="tcr:508011.11"/>
<protein>
    <submittedName>
        <fullName evidence="1">Surface protease GP63, putative</fullName>
    </submittedName>
</protein>
<evidence type="ECO:0000313" key="2">
    <source>
        <dbReference type="Proteomes" id="UP000002296"/>
    </source>
</evidence>
<dbReference type="RefSeq" id="XP_810835.1">
    <property type="nucleotide sequence ID" value="XM_805742.1"/>
</dbReference>
<dbReference type="EMBL" id="AAHK01000800">
    <property type="protein sequence ID" value="EAN88984.1"/>
    <property type="molecule type" value="Genomic_DNA"/>
</dbReference>
<reference evidence="1 2" key="1">
    <citation type="journal article" date="2005" name="Science">
        <title>The genome sequence of Trypanosoma cruzi, etiologic agent of Chagas disease.</title>
        <authorList>
            <person name="El-Sayed N.M."/>
            <person name="Myler P.J."/>
            <person name="Bartholomeu D.C."/>
            <person name="Nilsson D."/>
            <person name="Aggarwal G."/>
            <person name="Tran A.N."/>
            <person name="Ghedin E."/>
            <person name="Worthey E.A."/>
            <person name="Delcher A.L."/>
            <person name="Blandin G."/>
            <person name="Westenberger S.J."/>
            <person name="Caler E."/>
            <person name="Cerqueira G.C."/>
            <person name="Branche C."/>
            <person name="Haas B."/>
            <person name="Anupama A."/>
            <person name="Arner E."/>
            <person name="Aslund L."/>
            <person name="Attipoe P."/>
            <person name="Bontempi E."/>
            <person name="Bringaud F."/>
            <person name="Burton P."/>
            <person name="Cadag E."/>
            <person name="Campbell D.A."/>
            <person name="Carrington M."/>
            <person name="Crabtree J."/>
            <person name="Darban H."/>
            <person name="da Silveira J.F."/>
            <person name="de Jong P."/>
            <person name="Edwards K."/>
            <person name="Englund P.T."/>
            <person name="Fazelina G."/>
            <person name="Feldblyum T."/>
            <person name="Ferella M."/>
            <person name="Frasch A.C."/>
            <person name="Gull K."/>
            <person name="Horn D."/>
            <person name="Hou L."/>
            <person name="Huang Y."/>
            <person name="Kindlund E."/>
            <person name="Klingbeil M."/>
            <person name="Kluge S."/>
            <person name="Koo H."/>
            <person name="Lacerda D."/>
            <person name="Levin M.J."/>
            <person name="Lorenzi H."/>
            <person name="Louie T."/>
            <person name="Machado C.R."/>
            <person name="McCulloch R."/>
            <person name="McKenna A."/>
            <person name="Mizuno Y."/>
            <person name="Mottram J.C."/>
            <person name="Nelson S."/>
            <person name="Ochaya S."/>
            <person name="Osoegawa K."/>
            <person name="Pai G."/>
            <person name="Parsons M."/>
            <person name="Pentony M."/>
            <person name="Pettersson U."/>
            <person name="Pop M."/>
            <person name="Ramirez J.L."/>
            <person name="Rinta J."/>
            <person name="Robertson L."/>
            <person name="Salzberg S.L."/>
            <person name="Sanchez D.O."/>
            <person name="Seyler A."/>
            <person name="Sharma R."/>
            <person name="Shetty J."/>
            <person name="Simpson A.J."/>
            <person name="Sisk E."/>
            <person name="Tammi M.T."/>
            <person name="Tarleton R."/>
            <person name="Teixeira S."/>
            <person name="Van Aken S."/>
            <person name="Vogt C."/>
            <person name="Ward P.N."/>
            <person name="Wickstead B."/>
            <person name="Wortman J."/>
            <person name="White O."/>
            <person name="Fraser C.M."/>
            <person name="Stuart K.D."/>
            <person name="Andersson B."/>
        </authorList>
    </citation>
    <scope>NUCLEOTIDE SEQUENCE [LARGE SCALE GENOMIC DNA]</scope>
    <source>
        <strain evidence="1 2">CL Brener</strain>
    </source>
</reference>
<keyword evidence="1" id="KW-0378">Hydrolase</keyword>
<keyword evidence="1" id="KW-0645">Protease</keyword>
<dbReference type="GO" id="GO:0008233">
    <property type="term" value="F:peptidase activity"/>
    <property type="evidence" value="ECO:0007669"/>
    <property type="project" value="UniProtKB-KW"/>
</dbReference>
<gene>
    <name evidence="1" type="ORF">Tc00.1047053508011.11</name>
</gene>
<dbReference type="GO" id="GO:0006508">
    <property type="term" value="P:proteolysis"/>
    <property type="evidence" value="ECO:0007669"/>
    <property type="project" value="UniProtKB-KW"/>
</dbReference>
<keyword evidence="2" id="KW-1185">Reference proteome</keyword>
<name>Q4D8Y2_TRYCC</name>
<dbReference type="InParanoid" id="Q4D8Y2"/>
<dbReference type="PaxDb" id="353153-Q4D8Y2"/>
<feature type="non-terminal residue" evidence="1">
    <location>
        <position position="47"/>
    </location>
</feature>
<dbReference type="VEuPathDB" id="TriTrypDB:TcCLB.508011.11"/>
<comment type="caution">
    <text evidence="1">The sequence shown here is derived from an EMBL/GenBank/DDBJ whole genome shotgun (WGS) entry which is preliminary data.</text>
</comment>
<evidence type="ECO:0000313" key="1">
    <source>
        <dbReference type="EMBL" id="EAN88984.1"/>
    </source>
</evidence>
<accession>Q4D8Y2</accession>
<proteinExistence type="predicted"/>
<dbReference type="Proteomes" id="UP000002296">
    <property type="component" value="Unassembled WGS sequence"/>
</dbReference>
<sequence length="47" mass="5279">MESMRTRCVWPPLWSPVTPLRVPHPDAPLAINCFISFLSLFPLSPAS</sequence>